<protein>
    <submittedName>
        <fullName evidence="2">Urease accessory protein UreD</fullName>
    </submittedName>
</protein>
<evidence type="ECO:0000313" key="2">
    <source>
        <dbReference type="EMBL" id="MFD1480042.1"/>
    </source>
</evidence>
<reference evidence="3" key="1">
    <citation type="journal article" date="2019" name="Int. J. Syst. Evol. Microbiol.">
        <title>The Global Catalogue of Microorganisms (GCM) 10K type strain sequencing project: providing services to taxonomists for standard genome sequencing and annotation.</title>
        <authorList>
            <consortium name="The Broad Institute Genomics Platform"/>
            <consortium name="The Broad Institute Genome Sequencing Center for Infectious Disease"/>
            <person name="Wu L."/>
            <person name="Ma J."/>
        </authorList>
    </citation>
    <scope>NUCLEOTIDE SEQUENCE [LARGE SCALE GENOMIC DNA]</scope>
    <source>
        <strain evidence="3">CCM 8875</strain>
    </source>
</reference>
<proteinExistence type="predicted"/>
<dbReference type="Proteomes" id="UP001597302">
    <property type="component" value="Unassembled WGS sequence"/>
</dbReference>
<organism evidence="2 3">
    <name type="scientific">Paracoccus nototheniae</name>
    <dbReference type="NCBI Taxonomy" id="2489002"/>
    <lineage>
        <taxon>Bacteria</taxon>
        <taxon>Pseudomonadati</taxon>
        <taxon>Pseudomonadota</taxon>
        <taxon>Alphaproteobacteria</taxon>
        <taxon>Rhodobacterales</taxon>
        <taxon>Paracoccaceae</taxon>
        <taxon>Paracoccus</taxon>
    </lineage>
</organism>
<accession>A0ABW4DSF8</accession>
<evidence type="ECO:0000313" key="3">
    <source>
        <dbReference type="Proteomes" id="UP001597302"/>
    </source>
</evidence>
<name>A0ABW4DSF8_9RHOB</name>
<dbReference type="Pfam" id="PF01774">
    <property type="entry name" value="UreD"/>
    <property type="match status" value="1"/>
</dbReference>
<dbReference type="RefSeq" id="WP_131575830.1">
    <property type="nucleotide sequence ID" value="NZ_CBCSAJ010000027.1"/>
</dbReference>
<comment type="caution">
    <text evidence="2">The sequence shown here is derived from an EMBL/GenBank/DDBJ whole genome shotgun (WGS) entry which is preliminary data.</text>
</comment>
<keyword evidence="1" id="KW-0143">Chaperone</keyword>
<evidence type="ECO:0000256" key="1">
    <source>
        <dbReference type="ARBA" id="ARBA00023186"/>
    </source>
</evidence>
<gene>
    <name evidence="2" type="ORF">ACFQ5P_01910</name>
</gene>
<dbReference type="InterPro" id="IPR002669">
    <property type="entry name" value="UreD"/>
</dbReference>
<keyword evidence="3" id="KW-1185">Reference proteome</keyword>
<dbReference type="EMBL" id="JBHTOQ010000003">
    <property type="protein sequence ID" value="MFD1480042.1"/>
    <property type="molecule type" value="Genomic_DNA"/>
</dbReference>
<sequence>MTPGPPPQLDLRVGLGADGGTAILHRHVAWPWSLPRGFRLRGREGPLTVLPQAAGAALLPGDHWRHRILLQDGHLHLVTAGAGLVHSGGPDGGAAMAHVDWSVEVAQGRLALLPDPWVLSPGARMAQRMRVVLPADACLALMEGVCLRGAPTPATGWDSDTVIRRPSGQVVLRDRQRASGDQLARLAGLPGGMRAFGQVLLLAPAAQLAALDIAMGPWDDRDVWGAVAPLRGDAGVMIRLAATSGGALSAALDAWRARLVAGL</sequence>